<proteinExistence type="predicted"/>
<evidence type="ECO:0000313" key="2">
    <source>
        <dbReference type="Proteomes" id="UP000041770"/>
    </source>
</evidence>
<gene>
    <name evidence="1" type="ORF">ERS013200_04125</name>
</gene>
<sequence length="53" mass="5986">MVALSQIITVFAMRRITDGQHAIEVLLIITLIDDASNHRALVHTCRSIKIMQK</sequence>
<accession>A0A656AVV1</accession>
<dbReference type="EMBL" id="CWQY01000075">
    <property type="protein sequence ID" value="CSD41954.1"/>
    <property type="molecule type" value="Genomic_DNA"/>
</dbReference>
<reference evidence="1 2" key="1">
    <citation type="submission" date="2015-07" db="EMBL/GenBank/DDBJ databases">
        <authorList>
            <consortium name="Pathogen Informatics"/>
        </authorList>
    </citation>
    <scope>NUCLEOTIDE SEQUENCE [LARGE SCALE GENOMIC DNA]</scope>
    <source>
        <strain evidence="1 2">A316</strain>
    </source>
</reference>
<name>A0A656AVV1_VIBCL</name>
<organism evidence="1 2">
    <name type="scientific">Vibrio cholerae</name>
    <dbReference type="NCBI Taxonomy" id="666"/>
    <lineage>
        <taxon>Bacteria</taxon>
        <taxon>Pseudomonadati</taxon>
        <taxon>Pseudomonadota</taxon>
        <taxon>Gammaproteobacteria</taxon>
        <taxon>Vibrionales</taxon>
        <taxon>Vibrionaceae</taxon>
        <taxon>Vibrio</taxon>
    </lineage>
</organism>
<dbReference type="Proteomes" id="UP000041770">
    <property type="component" value="Unassembled WGS sequence"/>
</dbReference>
<protein>
    <submittedName>
        <fullName evidence="1">Uncharacterized protein</fullName>
    </submittedName>
</protein>
<dbReference type="AlphaFoldDB" id="A0A656AVV1"/>
<evidence type="ECO:0000313" key="1">
    <source>
        <dbReference type="EMBL" id="CSD41954.1"/>
    </source>
</evidence>